<proteinExistence type="predicted"/>
<keyword evidence="3" id="KW-1185">Reference proteome</keyword>
<dbReference type="CDD" id="cd00093">
    <property type="entry name" value="HTH_XRE"/>
    <property type="match status" value="1"/>
</dbReference>
<dbReference type="AlphaFoldDB" id="A0A9X4RH46"/>
<evidence type="ECO:0000313" key="3">
    <source>
        <dbReference type="Proteomes" id="UP001152872"/>
    </source>
</evidence>
<dbReference type="CDD" id="cd01120">
    <property type="entry name" value="RecA-like_superfamily"/>
    <property type="match status" value="1"/>
</dbReference>
<dbReference type="SUPFAM" id="SSF47413">
    <property type="entry name" value="lambda repressor-like DNA-binding domains"/>
    <property type="match status" value="1"/>
</dbReference>
<sequence>MAGRNQLQKLSDYLKDQLQKKGIDRFELARLSGVSDSQVWRLLNKLVRNPKVETLEKIANALKIDSGTLTEIVYPNWKNKSNSSVGQPIIDHFPSVESLLGRQEELRRLSEYSDRNQLVFVVGFVGIGKSSLIRSFVRHISEKFEDVLLNPEMSIAQIINLLKEDKRYLVILDNLDTASEEYIPFLNELVKAKYKSCVIVTSQERPKEYLNWDPRPRLLELQGLEESAAIALLQGEGLSPQTDERLVKLLIQKYEGNPWGLKLALQDILELYDGDLASYLGKNSTFTGKFSQEIKIIIERLTPLESEVLYWLALRKVAIPYPDIRDAFTERNTILIDGNAVSEAVQELNRRVLLRKDGSKISLRTTVQICAEKKLQEELFREIRAIAANSLNQILWLYYLDLTNEQIKLRARFSRYENILMQALNQLQSKTKEQNIEINNAIANLQYLLGK</sequence>
<evidence type="ECO:0000313" key="2">
    <source>
        <dbReference type="EMBL" id="MDG3493635.1"/>
    </source>
</evidence>
<dbReference type="PROSITE" id="PS50943">
    <property type="entry name" value="HTH_CROC1"/>
    <property type="match status" value="1"/>
</dbReference>
<evidence type="ECO:0000259" key="1">
    <source>
        <dbReference type="PROSITE" id="PS50943"/>
    </source>
</evidence>
<dbReference type="Proteomes" id="UP001152872">
    <property type="component" value="Unassembled WGS sequence"/>
</dbReference>
<dbReference type="SUPFAM" id="SSF52540">
    <property type="entry name" value="P-loop containing nucleoside triphosphate hydrolases"/>
    <property type="match status" value="1"/>
</dbReference>
<dbReference type="SMART" id="SM00382">
    <property type="entry name" value="AAA"/>
    <property type="match status" value="1"/>
</dbReference>
<dbReference type="Gene3D" id="3.40.50.300">
    <property type="entry name" value="P-loop containing nucleotide triphosphate hydrolases"/>
    <property type="match status" value="1"/>
</dbReference>
<dbReference type="Gene3D" id="1.10.260.40">
    <property type="entry name" value="lambda repressor-like DNA-binding domains"/>
    <property type="match status" value="1"/>
</dbReference>
<dbReference type="InterPro" id="IPR027417">
    <property type="entry name" value="P-loop_NTPase"/>
</dbReference>
<gene>
    <name evidence="2" type="ORF">FEV09_03600</name>
</gene>
<dbReference type="SMART" id="SM00530">
    <property type="entry name" value="HTH_XRE"/>
    <property type="match status" value="1"/>
</dbReference>
<dbReference type="RefSeq" id="WP_009625683.1">
    <property type="nucleotide sequence ID" value="NZ_VBTY01000017.1"/>
</dbReference>
<organism evidence="2 3">
    <name type="scientific">Pseudanabaena catenata USMAC16</name>
    <dbReference type="NCBI Taxonomy" id="1855837"/>
    <lineage>
        <taxon>Bacteria</taxon>
        <taxon>Bacillati</taxon>
        <taxon>Cyanobacteriota</taxon>
        <taxon>Cyanophyceae</taxon>
        <taxon>Pseudanabaenales</taxon>
        <taxon>Pseudanabaenaceae</taxon>
        <taxon>Pseudanabaena</taxon>
    </lineage>
</organism>
<dbReference type="InterPro" id="IPR010982">
    <property type="entry name" value="Lambda_DNA-bd_dom_sf"/>
</dbReference>
<reference evidence="2" key="1">
    <citation type="submission" date="2019-05" db="EMBL/GenBank/DDBJ databases">
        <title>Whole genome sequencing of Pseudanabaena catenata USMAC16.</title>
        <authorList>
            <person name="Khan Z."/>
            <person name="Omar W.M."/>
            <person name="Convey P."/>
            <person name="Merican F."/>
            <person name="Najimudin N."/>
        </authorList>
    </citation>
    <scope>NUCLEOTIDE SEQUENCE</scope>
    <source>
        <strain evidence="2">USMAC16</strain>
    </source>
</reference>
<dbReference type="InterPro" id="IPR003593">
    <property type="entry name" value="AAA+_ATPase"/>
</dbReference>
<dbReference type="GO" id="GO:0003677">
    <property type="term" value="F:DNA binding"/>
    <property type="evidence" value="ECO:0007669"/>
    <property type="project" value="InterPro"/>
</dbReference>
<name>A0A9X4RH46_9CYAN</name>
<dbReference type="InterPro" id="IPR001387">
    <property type="entry name" value="Cro/C1-type_HTH"/>
</dbReference>
<accession>A0A9X4RH46</accession>
<protein>
    <submittedName>
        <fullName evidence="2">Helix-turn-helix domain-containing protein</fullName>
    </submittedName>
</protein>
<feature type="domain" description="HTH cro/C1-type" evidence="1">
    <location>
        <begin position="14"/>
        <end position="69"/>
    </location>
</feature>
<dbReference type="EMBL" id="VBTY01000017">
    <property type="protein sequence ID" value="MDG3493635.1"/>
    <property type="molecule type" value="Genomic_DNA"/>
</dbReference>
<dbReference type="Pfam" id="PF13443">
    <property type="entry name" value="HTH_26"/>
    <property type="match status" value="1"/>
</dbReference>
<comment type="caution">
    <text evidence="2">The sequence shown here is derived from an EMBL/GenBank/DDBJ whole genome shotgun (WGS) entry which is preliminary data.</text>
</comment>